<sequence>MLRSTWVQHKNEPAGITTIRTLIEYRREVTAATVAIRPVSESPFDPLDHLVSSPLDILFLHKKSAKHWGLLRVVPSASHCPVLPTAEVVSLFPTKSRNNYVGATTLTCDTEIGSPYTS</sequence>
<evidence type="ECO:0000313" key="1">
    <source>
        <dbReference type="EMBL" id="GBP64915.1"/>
    </source>
</evidence>
<keyword evidence="2" id="KW-1185">Reference proteome</keyword>
<reference evidence="1 2" key="1">
    <citation type="journal article" date="2019" name="Commun. Biol.">
        <title>The bagworm genome reveals a unique fibroin gene that provides high tensile strength.</title>
        <authorList>
            <person name="Kono N."/>
            <person name="Nakamura H."/>
            <person name="Ohtoshi R."/>
            <person name="Tomita M."/>
            <person name="Numata K."/>
            <person name="Arakawa K."/>
        </authorList>
    </citation>
    <scope>NUCLEOTIDE SEQUENCE [LARGE SCALE GENOMIC DNA]</scope>
</reference>
<protein>
    <submittedName>
        <fullName evidence="1">Uncharacterized protein</fullName>
    </submittedName>
</protein>
<comment type="caution">
    <text evidence="1">The sequence shown here is derived from an EMBL/GenBank/DDBJ whole genome shotgun (WGS) entry which is preliminary data.</text>
</comment>
<dbReference type="AlphaFoldDB" id="A0A4C1XRS8"/>
<proteinExistence type="predicted"/>
<dbReference type="EMBL" id="BGZK01000913">
    <property type="protein sequence ID" value="GBP64915.1"/>
    <property type="molecule type" value="Genomic_DNA"/>
</dbReference>
<gene>
    <name evidence="1" type="ORF">EVAR_49208_1</name>
</gene>
<accession>A0A4C1XRS8</accession>
<organism evidence="1 2">
    <name type="scientific">Eumeta variegata</name>
    <name type="common">Bagworm moth</name>
    <name type="synonym">Eumeta japonica</name>
    <dbReference type="NCBI Taxonomy" id="151549"/>
    <lineage>
        <taxon>Eukaryota</taxon>
        <taxon>Metazoa</taxon>
        <taxon>Ecdysozoa</taxon>
        <taxon>Arthropoda</taxon>
        <taxon>Hexapoda</taxon>
        <taxon>Insecta</taxon>
        <taxon>Pterygota</taxon>
        <taxon>Neoptera</taxon>
        <taxon>Endopterygota</taxon>
        <taxon>Lepidoptera</taxon>
        <taxon>Glossata</taxon>
        <taxon>Ditrysia</taxon>
        <taxon>Tineoidea</taxon>
        <taxon>Psychidae</taxon>
        <taxon>Oiketicinae</taxon>
        <taxon>Eumeta</taxon>
    </lineage>
</organism>
<evidence type="ECO:0000313" key="2">
    <source>
        <dbReference type="Proteomes" id="UP000299102"/>
    </source>
</evidence>
<name>A0A4C1XRS8_EUMVA</name>
<dbReference type="Proteomes" id="UP000299102">
    <property type="component" value="Unassembled WGS sequence"/>
</dbReference>